<dbReference type="HOGENOM" id="CLU_1735848_0_0_1"/>
<protein>
    <recommendedName>
        <fullName evidence="6">FAD-binding domain-containing protein</fullName>
    </recommendedName>
</protein>
<dbReference type="InterPro" id="IPR050493">
    <property type="entry name" value="FAD-dep_Monooxygenase_BioMet"/>
</dbReference>
<evidence type="ECO:0000256" key="1">
    <source>
        <dbReference type="ARBA" id="ARBA00007992"/>
    </source>
</evidence>
<dbReference type="STRING" id="765440.A0A0C3BFN0"/>
<comment type="similarity">
    <text evidence="1">Belongs to the paxM FAD-dependent monooxygenase family.</text>
</comment>
<keyword evidence="5" id="KW-1185">Reference proteome</keyword>
<dbReference type="SUPFAM" id="SSF54373">
    <property type="entry name" value="FAD-linked reductases, C-terminal domain"/>
    <property type="match status" value="1"/>
</dbReference>
<dbReference type="Gene3D" id="3.50.50.60">
    <property type="entry name" value="FAD/NAD(P)-binding domain"/>
    <property type="match status" value="1"/>
</dbReference>
<dbReference type="InterPro" id="IPR036188">
    <property type="entry name" value="FAD/NAD-bd_sf"/>
</dbReference>
<dbReference type="InParanoid" id="A0A0C3BFN0"/>
<proteinExistence type="inferred from homology"/>
<dbReference type="GO" id="GO:0004497">
    <property type="term" value="F:monooxygenase activity"/>
    <property type="evidence" value="ECO:0007669"/>
    <property type="project" value="UniProtKB-KW"/>
</dbReference>
<accession>A0A0C3BFN0</accession>
<dbReference type="PRINTS" id="PR00420">
    <property type="entry name" value="RNGMNOXGNASE"/>
</dbReference>
<dbReference type="PANTHER" id="PTHR13789:SF309">
    <property type="entry name" value="PUTATIVE (AFU_ORTHOLOGUE AFUA_6G14510)-RELATED"/>
    <property type="match status" value="1"/>
</dbReference>
<dbReference type="Proteomes" id="UP000054166">
    <property type="component" value="Unassembled WGS sequence"/>
</dbReference>
<reference evidence="5" key="2">
    <citation type="submission" date="2015-01" db="EMBL/GenBank/DDBJ databases">
        <title>Evolutionary Origins and Diversification of the Mycorrhizal Mutualists.</title>
        <authorList>
            <consortium name="DOE Joint Genome Institute"/>
            <consortium name="Mycorrhizal Genomics Consortium"/>
            <person name="Kohler A."/>
            <person name="Kuo A."/>
            <person name="Nagy L.G."/>
            <person name="Floudas D."/>
            <person name="Copeland A."/>
            <person name="Barry K.W."/>
            <person name="Cichocki N."/>
            <person name="Veneault-Fourrey C."/>
            <person name="LaButti K."/>
            <person name="Lindquist E.A."/>
            <person name="Lipzen A."/>
            <person name="Lundell T."/>
            <person name="Morin E."/>
            <person name="Murat C."/>
            <person name="Riley R."/>
            <person name="Ohm R."/>
            <person name="Sun H."/>
            <person name="Tunlid A."/>
            <person name="Henrissat B."/>
            <person name="Grigoriev I.V."/>
            <person name="Hibbett D.S."/>
            <person name="Martin F."/>
        </authorList>
    </citation>
    <scope>NUCLEOTIDE SEQUENCE [LARGE SCALE GENOMIC DNA]</scope>
    <source>
        <strain evidence="5">F 1598</strain>
    </source>
</reference>
<organism evidence="4 5">
    <name type="scientific">Piloderma croceum (strain F 1598)</name>
    <dbReference type="NCBI Taxonomy" id="765440"/>
    <lineage>
        <taxon>Eukaryota</taxon>
        <taxon>Fungi</taxon>
        <taxon>Dikarya</taxon>
        <taxon>Basidiomycota</taxon>
        <taxon>Agaricomycotina</taxon>
        <taxon>Agaricomycetes</taxon>
        <taxon>Agaricomycetidae</taxon>
        <taxon>Atheliales</taxon>
        <taxon>Atheliaceae</taxon>
        <taxon>Piloderma</taxon>
    </lineage>
</organism>
<evidence type="ECO:0000256" key="2">
    <source>
        <dbReference type="ARBA" id="ARBA00023002"/>
    </source>
</evidence>
<sequence length="151" mass="17045">VTVSFEDGTPVTANLIVACDGIHSQTRAQFIADEPRYSGRIAYRGLLPLSSAESFWPFSSYAISWLAPNKHLLAFPINEMKESWMRSAPLEDLAREFEGWDHVLGKLIDGMEPFPGKWRLNDRKLSSQWSFMDGKVVLLRDAAHAMLPHQG</sequence>
<dbReference type="OrthoDB" id="417877at2759"/>
<dbReference type="EMBL" id="KN833038">
    <property type="protein sequence ID" value="KIM76102.1"/>
    <property type="molecule type" value="Genomic_DNA"/>
</dbReference>
<feature type="non-terminal residue" evidence="4">
    <location>
        <position position="1"/>
    </location>
</feature>
<evidence type="ECO:0000313" key="5">
    <source>
        <dbReference type="Proteomes" id="UP000054166"/>
    </source>
</evidence>
<keyword evidence="2" id="KW-0560">Oxidoreductase</keyword>
<dbReference type="PANTHER" id="PTHR13789">
    <property type="entry name" value="MONOOXYGENASE"/>
    <property type="match status" value="1"/>
</dbReference>
<evidence type="ECO:0008006" key="6">
    <source>
        <dbReference type="Google" id="ProtNLM"/>
    </source>
</evidence>
<dbReference type="SUPFAM" id="SSF51905">
    <property type="entry name" value="FAD/NAD(P)-binding domain"/>
    <property type="match status" value="1"/>
</dbReference>
<name>A0A0C3BFN0_PILCF</name>
<evidence type="ECO:0000313" key="4">
    <source>
        <dbReference type="EMBL" id="KIM76102.1"/>
    </source>
</evidence>
<dbReference type="AlphaFoldDB" id="A0A0C3BFN0"/>
<keyword evidence="3" id="KW-0503">Monooxygenase</keyword>
<feature type="non-terminal residue" evidence="4">
    <location>
        <position position="151"/>
    </location>
</feature>
<evidence type="ECO:0000256" key="3">
    <source>
        <dbReference type="ARBA" id="ARBA00023033"/>
    </source>
</evidence>
<reference evidence="4 5" key="1">
    <citation type="submission" date="2014-04" db="EMBL/GenBank/DDBJ databases">
        <authorList>
            <consortium name="DOE Joint Genome Institute"/>
            <person name="Kuo A."/>
            <person name="Tarkka M."/>
            <person name="Buscot F."/>
            <person name="Kohler A."/>
            <person name="Nagy L.G."/>
            <person name="Floudas D."/>
            <person name="Copeland A."/>
            <person name="Barry K.W."/>
            <person name="Cichocki N."/>
            <person name="Veneault-Fourrey C."/>
            <person name="LaButti K."/>
            <person name="Lindquist E.A."/>
            <person name="Lipzen A."/>
            <person name="Lundell T."/>
            <person name="Morin E."/>
            <person name="Murat C."/>
            <person name="Sun H."/>
            <person name="Tunlid A."/>
            <person name="Henrissat B."/>
            <person name="Grigoriev I.V."/>
            <person name="Hibbett D.S."/>
            <person name="Martin F."/>
            <person name="Nordberg H.P."/>
            <person name="Cantor M.N."/>
            <person name="Hua S.X."/>
        </authorList>
    </citation>
    <scope>NUCLEOTIDE SEQUENCE [LARGE SCALE GENOMIC DNA]</scope>
    <source>
        <strain evidence="4 5">F 1598</strain>
    </source>
</reference>
<gene>
    <name evidence="4" type="ORF">PILCRDRAFT_45953</name>
</gene>